<keyword evidence="2" id="KW-1185">Reference proteome</keyword>
<name>A0A444ZAL1_ARAHY</name>
<sequence length="113" mass="13175">MLEDVRENRNYLIIWLRPDIKQLLYVHWETDKGFKYRRLTNRANRASVKSSKYTGGSTTFMKTKARLIIIEAFTNRLSSCGSLRREAEAGAAFVDGVTRGAVRRSDARLWQRY</sequence>
<organism evidence="1 2">
    <name type="scientific">Arachis hypogaea</name>
    <name type="common">Peanut</name>
    <dbReference type="NCBI Taxonomy" id="3818"/>
    <lineage>
        <taxon>Eukaryota</taxon>
        <taxon>Viridiplantae</taxon>
        <taxon>Streptophyta</taxon>
        <taxon>Embryophyta</taxon>
        <taxon>Tracheophyta</taxon>
        <taxon>Spermatophyta</taxon>
        <taxon>Magnoliopsida</taxon>
        <taxon>eudicotyledons</taxon>
        <taxon>Gunneridae</taxon>
        <taxon>Pentapetalae</taxon>
        <taxon>rosids</taxon>
        <taxon>fabids</taxon>
        <taxon>Fabales</taxon>
        <taxon>Fabaceae</taxon>
        <taxon>Papilionoideae</taxon>
        <taxon>50 kb inversion clade</taxon>
        <taxon>dalbergioids sensu lato</taxon>
        <taxon>Dalbergieae</taxon>
        <taxon>Pterocarpus clade</taxon>
        <taxon>Arachis</taxon>
    </lineage>
</organism>
<dbReference type="AlphaFoldDB" id="A0A444ZAL1"/>
<gene>
    <name evidence="1" type="ORF">Ahy_B05g079667</name>
</gene>
<protein>
    <submittedName>
        <fullName evidence="1">Uncharacterized protein</fullName>
    </submittedName>
</protein>
<evidence type="ECO:0000313" key="2">
    <source>
        <dbReference type="Proteomes" id="UP000289738"/>
    </source>
</evidence>
<accession>A0A444ZAL1</accession>
<proteinExistence type="predicted"/>
<dbReference type="Proteomes" id="UP000289738">
    <property type="component" value="Chromosome B05"/>
</dbReference>
<comment type="caution">
    <text evidence="1">The sequence shown here is derived from an EMBL/GenBank/DDBJ whole genome shotgun (WGS) entry which is preliminary data.</text>
</comment>
<dbReference type="EMBL" id="SDMP01000015">
    <property type="protein sequence ID" value="RYR11194.1"/>
    <property type="molecule type" value="Genomic_DNA"/>
</dbReference>
<reference evidence="1 2" key="1">
    <citation type="submission" date="2019-01" db="EMBL/GenBank/DDBJ databases">
        <title>Sequencing of cultivated peanut Arachis hypogaea provides insights into genome evolution and oil improvement.</title>
        <authorList>
            <person name="Chen X."/>
        </authorList>
    </citation>
    <scope>NUCLEOTIDE SEQUENCE [LARGE SCALE GENOMIC DNA]</scope>
    <source>
        <strain evidence="2">cv. Fuhuasheng</strain>
        <tissue evidence="1">Leaves</tissue>
    </source>
</reference>
<evidence type="ECO:0000313" key="1">
    <source>
        <dbReference type="EMBL" id="RYR11194.1"/>
    </source>
</evidence>